<dbReference type="InterPro" id="IPR023606">
    <property type="entry name" value="CoA-Trfase_III_dom_1_sf"/>
</dbReference>
<dbReference type="EMBL" id="FNKX01000002">
    <property type="protein sequence ID" value="SDR46391.1"/>
    <property type="molecule type" value="Genomic_DNA"/>
</dbReference>
<reference evidence="2" key="1">
    <citation type="submission" date="2016-10" db="EMBL/GenBank/DDBJ databases">
        <authorList>
            <person name="Varghese N."/>
            <person name="Submissions S."/>
        </authorList>
    </citation>
    <scope>NUCLEOTIDE SEQUENCE [LARGE SCALE GENOMIC DNA]</scope>
    <source>
        <strain evidence="2">DUS833</strain>
    </source>
</reference>
<dbReference type="Proteomes" id="UP000199365">
    <property type="component" value="Unassembled WGS sequence"/>
</dbReference>
<dbReference type="RefSeq" id="WP_090806806.1">
    <property type="nucleotide sequence ID" value="NZ_FNKX01000002.1"/>
</dbReference>
<evidence type="ECO:0000313" key="2">
    <source>
        <dbReference type="Proteomes" id="UP000199365"/>
    </source>
</evidence>
<name>A0A1H1J8Z3_9BURK</name>
<evidence type="ECO:0000313" key="1">
    <source>
        <dbReference type="EMBL" id="SDR46391.1"/>
    </source>
</evidence>
<gene>
    <name evidence="1" type="ORF">SAMN05445850_4398</name>
</gene>
<dbReference type="AlphaFoldDB" id="A0A1H1J8Z3"/>
<keyword evidence="2" id="KW-1185">Reference proteome</keyword>
<protein>
    <submittedName>
        <fullName evidence="1">CoA-transferase family III</fullName>
    </submittedName>
</protein>
<organism evidence="1 2">
    <name type="scientific">Paraburkholderia tuberum</name>
    <dbReference type="NCBI Taxonomy" id="157910"/>
    <lineage>
        <taxon>Bacteria</taxon>
        <taxon>Pseudomonadati</taxon>
        <taxon>Pseudomonadota</taxon>
        <taxon>Betaproteobacteria</taxon>
        <taxon>Burkholderiales</taxon>
        <taxon>Burkholderiaceae</taxon>
        <taxon>Paraburkholderia</taxon>
    </lineage>
</organism>
<dbReference type="Pfam" id="PF02515">
    <property type="entry name" value="CoA_transf_3"/>
    <property type="match status" value="1"/>
</dbReference>
<dbReference type="PANTHER" id="PTHR48229:SF1">
    <property type="entry name" value="ALPHA METHYLACYL-COA RACEMASE-RELATED"/>
    <property type="match status" value="1"/>
</dbReference>
<dbReference type="InterPro" id="IPR003673">
    <property type="entry name" value="CoA-Trfase_fam_III"/>
</dbReference>
<accession>A0A1H1J8Z3</accession>
<dbReference type="InterPro" id="IPR052985">
    <property type="entry name" value="CoA-trans_III_biosynth/detox"/>
</dbReference>
<dbReference type="Gene3D" id="3.40.50.10540">
    <property type="entry name" value="Crotonobetainyl-coa:carnitine coa-transferase, domain 1"/>
    <property type="match status" value="1"/>
</dbReference>
<dbReference type="STRING" id="157910.SAMN05445850_4398"/>
<proteinExistence type="predicted"/>
<sequence>MSSASLALTRTLWNALGGQADDVDRLAFRGTGSLPSAFAVTDFAAASVAAAALAVDELLAHAHPHAARSLSDEPTSSPFQTRQPAAVEVDRRLASFWFATSLRPDGWQVPPLRDPLTGDYPTRDGWIRLHANAAHHRAAVRRTLGAVADRHAAAAAVATWEGADLEQAIIDAGGCAAQMRDADAWRTHPQGSAVAAEPVVAYDKGPTGTVPGWPIALKRPLDGVRVLDVTRVLAGPTATRFLAGLGATVLRIDPPDWDEPGAVPDVTLGKRCARLDLKTLSGHTTFAGLLADADVLVHGLRPGALDRLGFDAATRERLARGLVDVSLDAYGWSGPWGMRRGFDSLVQMSSGIADAGMRWRASASPVPLPVQALDHATGYLVAAAVLRGLKRRLEHGIATRARLSLARTARLLIDFNAPWDDTSLASESAADASAAIESTPWGPARRIAAPWRIAGVDVHWDLPASALGSAPPCWP</sequence>
<dbReference type="SUPFAM" id="SSF89796">
    <property type="entry name" value="CoA-transferase family III (CaiB/BaiF)"/>
    <property type="match status" value="2"/>
</dbReference>
<keyword evidence="1" id="KW-0808">Transferase</keyword>
<dbReference type="GO" id="GO:0016740">
    <property type="term" value="F:transferase activity"/>
    <property type="evidence" value="ECO:0007669"/>
    <property type="project" value="UniProtKB-KW"/>
</dbReference>
<dbReference type="PANTHER" id="PTHR48229">
    <property type="entry name" value="CAIB/BAIF FAMILY ENZYME (AFU_ORTHOLOGUE AFUA_1G05360)-RELATED"/>
    <property type="match status" value="1"/>
</dbReference>